<name>A0A2R8A8F9_9RHOB</name>
<dbReference type="InterPro" id="IPR012349">
    <property type="entry name" value="Split_barrel_FMN-bd"/>
</dbReference>
<protein>
    <submittedName>
        <fullName evidence="1">Uncharacterized protein</fullName>
    </submittedName>
</protein>
<evidence type="ECO:0000313" key="1">
    <source>
        <dbReference type="EMBL" id="SPF28435.1"/>
    </source>
</evidence>
<dbReference type="SUPFAM" id="SSF50475">
    <property type="entry name" value="FMN-binding split barrel"/>
    <property type="match status" value="1"/>
</dbReference>
<sequence>MPSEQQDFDPDILFARPLMAHLATSGAGGAAFGSPVWFLWEEGAFWTIGDLSSSFLKRLGVQPVCAVTITEFDAEEGILLHLGLRGRADVLPMDAARFRRLLARYLGPDPTTWNPWFIDNIAAIDDPDGRLIRIAPDHLVTKNVSYFRTGPNIIQP</sequence>
<accession>A0A2R8A8F9</accession>
<organism evidence="1 2">
    <name type="scientific">Pontivivens insulae</name>
    <dbReference type="NCBI Taxonomy" id="1639689"/>
    <lineage>
        <taxon>Bacteria</taxon>
        <taxon>Pseudomonadati</taxon>
        <taxon>Pseudomonadota</taxon>
        <taxon>Alphaproteobacteria</taxon>
        <taxon>Rhodobacterales</taxon>
        <taxon>Paracoccaceae</taxon>
        <taxon>Pontivivens</taxon>
    </lineage>
</organism>
<dbReference type="Proteomes" id="UP000244932">
    <property type="component" value="Unassembled WGS sequence"/>
</dbReference>
<gene>
    <name evidence="1" type="ORF">POI8812_00735</name>
</gene>
<proteinExistence type="predicted"/>
<dbReference type="EMBL" id="OMKW01000001">
    <property type="protein sequence ID" value="SPF28435.1"/>
    <property type="molecule type" value="Genomic_DNA"/>
</dbReference>
<dbReference type="AlphaFoldDB" id="A0A2R8A8F9"/>
<reference evidence="1 2" key="1">
    <citation type="submission" date="2018-03" db="EMBL/GenBank/DDBJ databases">
        <authorList>
            <person name="Keele B.F."/>
        </authorList>
    </citation>
    <scope>NUCLEOTIDE SEQUENCE [LARGE SCALE GENOMIC DNA]</scope>
    <source>
        <strain evidence="1 2">CeCT 8812</strain>
    </source>
</reference>
<dbReference type="RefSeq" id="WP_108781139.1">
    <property type="nucleotide sequence ID" value="NZ_OMKW01000001.1"/>
</dbReference>
<keyword evidence="2" id="KW-1185">Reference proteome</keyword>
<evidence type="ECO:0000313" key="2">
    <source>
        <dbReference type="Proteomes" id="UP000244932"/>
    </source>
</evidence>
<dbReference type="Gene3D" id="2.30.110.10">
    <property type="entry name" value="Electron Transport, Fmn-binding Protein, Chain A"/>
    <property type="match status" value="1"/>
</dbReference>
<dbReference type="OrthoDB" id="2664130at2"/>